<organism evidence="4 5">
    <name type="scientific">Stenotrophomonas rhizophila</name>
    <dbReference type="NCBI Taxonomy" id="216778"/>
    <lineage>
        <taxon>Bacteria</taxon>
        <taxon>Pseudomonadati</taxon>
        <taxon>Pseudomonadota</taxon>
        <taxon>Gammaproteobacteria</taxon>
        <taxon>Lysobacterales</taxon>
        <taxon>Lysobacteraceae</taxon>
        <taxon>Stenotrophomonas</taxon>
    </lineage>
</organism>
<dbReference type="InterPro" id="IPR003961">
    <property type="entry name" value="FN3_dom"/>
</dbReference>
<feature type="region of interest" description="Disordered" evidence="1">
    <location>
        <begin position="1880"/>
        <end position="1901"/>
    </location>
</feature>
<dbReference type="Gene3D" id="2.40.128.130">
    <property type="entry name" value="Autotransporter beta-domain"/>
    <property type="match status" value="1"/>
</dbReference>
<dbReference type="SUPFAM" id="SSF49373">
    <property type="entry name" value="Invasin/intimin cell-adhesion fragments"/>
    <property type="match status" value="1"/>
</dbReference>
<feature type="domain" description="Fibronectin type-III" evidence="2">
    <location>
        <begin position="978"/>
        <end position="1068"/>
    </location>
</feature>
<dbReference type="PROSITE" id="PS50853">
    <property type="entry name" value="FN3"/>
    <property type="match status" value="4"/>
</dbReference>
<dbReference type="SMART" id="SM00060">
    <property type="entry name" value="FN3"/>
    <property type="match status" value="4"/>
</dbReference>
<evidence type="ECO:0000256" key="1">
    <source>
        <dbReference type="SAM" id="MobiDB-lite"/>
    </source>
</evidence>
<evidence type="ECO:0000313" key="4">
    <source>
        <dbReference type="EMBL" id="RLK57552.1"/>
    </source>
</evidence>
<feature type="domain" description="Autotransporter" evidence="3">
    <location>
        <begin position="1581"/>
        <end position="1857"/>
    </location>
</feature>
<dbReference type="InterPro" id="IPR036709">
    <property type="entry name" value="Autotransporte_beta_dom_sf"/>
</dbReference>
<protein>
    <submittedName>
        <fullName evidence="4">Putative Ig domain-containing protein</fullName>
    </submittedName>
</protein>
<dbReference type="InterPro" id="IPR013783">
    <property type="entry name" value="Ig-like_fold"/>
</dbReference>
<dbReference type="Pfam" id="PF00041">
    <property type="entry name" value="fn3"/>
    <property type="match status" value="4"/>
</dbReference>
<dbReference type="SUPFAM" id="SSF49265">
    <property type="entry name" value="Fibronectin type III"/>
    <property type="match status" value="3"/>
</dbReference>
<feature type="domain" description="Fibronectin type-III" evidence="2">
    <location>
        <begin position="629"/>
        <end position="720"/>
    </location>
</feature>
<dbReference type="EMBL" id="RCDC01000004">
    <property type="protein sequence ID" value="RLK57552.1"/>
    <property type="molecule type" value="Genomic_DNA"/>
</dbReference>
<proteinExistence type="predicted"/>
<dbReference type="InterPro" id="IPR008964">
    <property type="entry name" value="Invasin/intimin_cell_adhesion"/>
</dbReference>
<dbReference type="Gene3D" id="2.60.40.2810">
    <property type="match status" value="1"/>
</dbReference>
<dbReference type="Pfam" id="PF17963">
    <property type="entry name" value="Big_9"/>
    <property type="match status" value="1"/>
</dbReference>
<reference evidence="4 5" key="1">
    <citation type="submission" date="2018-10" db="EMBL/GenBank/DDBJ databases">
        <title>Comparative analysis of microorganisms from saline springs in Andes Mountain Range, Colombia.</title>
        <authorList>
            <person name="Rubin E."/>
        </authorList>
    </citation>
    <scope>NUCLEOTIDE SEQUENCE [LARGE SCALE GENOMIC DNA]</scope>
    <source>
        <strain evidence="4 5">USBA GBX 843</strain>
    </source>
</reference>
<dbReference type="InterPro" id="IPR036116">
    <property type="entry name" value="FN3_sf"/>
</dbReference>
<dbReference type="Proteomes" id="UP000274786">
    <property type="component" value="Unassembled WGS sequence"/>
</dbReference>
<dbReference type="PANTHER" id="PTHR34720:SF9">
    <property type="entry name" value="BLR4714 PROTEIN"/>
    <property type="match status" value="1"/>
</dbReference>
<dbReference type="SUPFAM" id="SSF103515">
    <property type="entry name" value="Autotransporter"/>
    <property type="match status" value="1"/>
</dbReference>
<feature type="domain" description="Fibronectin type-III" evidence="2">
    <location>
        <begin position="453"/>
        <end position="545"/>
    </location>
</feature>
<gene>
    <name evidence="4" type="ORF">BCL79_1959</name>
</gene>
<feature type="domain" description="Fibronectin type-III" evidence="2">
    <location>
        <begin position="804"/>
        <end position="894"/>
    </location>
</feature>
<evidence type="ECO:0000313" key="5">
    <source>
        <dbReference type="Proteomes" id="UP000274786"/>
    </source>
</evidence>
<name>A0A498CVF4_9GAMM</name>
<dbReference type="CDD" id="cd00063">
    <property type="entry name" value="FN3"/>
    <property type="match status" value="4"/>
</dbReference>
<dbReference type="PANTHER" id="PTHR34720">
    <property type="entry name" value="MICROCYSTIN DEPENDENT PROTEIN"/>
    <property type="match status" value="1"/>
</dbReference>
<sequence>MAALSSGCQAIQNYWGNGITVSGGIDDYQADYQVAQGERIHYTVTSSGSTNATAGAGGGGFTLWQGNNVTDVGENYAAQNNELNLNATHTVPADFSDYQVYLWSGTGGGTFTATVTCQAPAPPTISDARISISGGTGTGGAYKIGDILTATWNNSASGDNNAGVSAVTVDFSQFGGGSAVAAINSAGIWTATYTLTAGFIDAANRNVSVTASNGGGSTTRADTTNATVDTIAPTLANANINISGASGTGGAYKLGDTVTAVWNNTAGGDNNSDTISAVSVNFSQFGGGAAVTAVNSSGVWTATYTIVGGAINGVGNRNVTLTATDNAGNTTTTADTSNATVDNRIASVNSIAPVGSPAASDAAMAFTVTFDETVSNVSTDDFTLVGTGSASGSIVSVSASSGTSVNVNVGSIAGSGTLKVNLNGATDIADAAGNTGVAPYLSGVTHTVAMPVAPGAPVIGAATPGDAQVSVAFTAPADNGGSAITGYLVTASPGGATAGGNGFTTSPIVVTGLTNGTAYTFDVKAINATGTGAASGATSAVTPKGNQSITFGNPGTQTMGTSPALSATATSGLVPVFSSSTGGVCTVSSGGTLTFFSAGVCTIDADQAGSPAWNAATTVTQTFTVNAVVPGTPTIGTATAGNTQATVTFTSPSFTGGSAITVYTVTANPGGVIATGAGSPVTVTGLTNGVAYTFTVTASNAAGTGDVSAASNSVMPAAPQTITFNNPGTQNFGTTPTLTATSSAGAGYTVSFGSATSGVCTITTGGALTFLSAGTCTINADQGGDGSYLAAPQASQSFTVAPVAPGAPPAPSATAGDTQVSIAFVPPVFTGGASITGYTVTVSPADVAPVNGASSPMVVTGLTNGVAYTFTVTADNAAGASPSSTASSAVTPKAAQLITFNNPGTQNFGTTPALTATADSGLTPTFTSSTTGVCTITTGGTLTFVGAGTCTLHADQAGNGSYLPAAQVTRTFTVNAVVPSAPDIGTATVIGAGQVSVTFTAPGNAGGAPVSGYIATAMPGGATVAGSGSPLSFNGLTPGVTYTFTVTATNGAGTGSASAASNAVTPAPALVAGPATATVAYGAAATTITLPITGTPTAVAVVTAPSHGTATVNGMDIEYVPAMGYAGPDSFTYRASDAYTTSAAAAVDITVSAPTLALDPASLASTTASNAYRHVLSASGGTGPYVYAVSGGALPAGVQLSPGGELSGIPNKAGSFSFTVLVTDSSIGTGPFTASRSYTLVVDAPTLVLDQPQLPPADGGQDYRQRLTASGGTAPYRFALRSGSLPPGLLLAESGDISGEATSAGTFDFDVEVTDANGFSGQRSYRFVVAAAVQTITGFTATPADPVYSVGGSFRVAATGGDSGNPIVFASTTPSVCAVQSDTVTMVSAGRCVLTANQAGDALRAAATQLQLEVNIGMATPEITWQDDLSKVYGESDFELALPQSTSPGAFTFSSSNMAVATVNGRRVTVVGEGSAVLTAAQAASGSYAAASIEVRLVVAARPDPTADAQVVGTLQAQADASIRFAQVQQGNIRDRLRQVRVGSNASSFNVALAYAGGLGVPGISVPLNRAADSMVNGLPRLPEGWGAWAAGTATFGKAGRGSGGFDFNTGGITVGADRAIGENVLLGLAGSWGRQDNDFNNSPSSTDADQRSLAVYGLWRAGQHVFFDGMLASGRLDFDVNRWNEVVGASAHGSRKGDQWFGSLTFGYEHRSARGTTLTSYGRYDGHRARLDGYREHGLDAFDLTYGRQDIDNSSVALGIEGNHAFQGERVSWRPHWNVEYRKALENRSDATMNYVQRPNASDYVLAMRSYNDDALSIGAGVDLQLDSGWMFSLLLGHEQGRNSLRSNSIGVQVRFGGQGGGGVSQVDADGRGARECAQQRHRDATSRCGDPLAGVRGER</sequence>
<comment type="caution">
    <text evidence="4">The sequence shown here is derived from an EMBL/GenBank/DDBJ whole genome shotgun (WGS) entry which is preliminary data.</text>
</comment>
<evidence type="ECO:0000259" key="3">
    <source>
        <dbReference type="PROSITE" id="PS51208"/>
    </source>
</evidence>
<dbReference type="InterPro" id="IPR005546">
    <property type="entry name" value="Autotransporte_beta"/>
</dbReference>
<accession>A0A498CVF4</accession>
<dbReference type="Gene3D" id="2.60.40.10">
    <property type="entry name" value="Immunoglobulins"/>
    <property type="match status" value="6"/>
</dbReference>
<dbReference type="Pfam" id="PF03797">
    <property type="entry name" value="Autotransporter"/>
    <property type="match status" value="1"/>
</dbReference>
<dbReference type="PROSITE" id="PS51208">
    <property type="entry name" value="AUTOTRANSPORTER"/>
    <property type="match status" value="1"/>
</dbReference>
<dbReference type="Gene3D" id="2.60.40.1080">
    <property type="match status" value="1"/>
</dbReference>
<dbReference type="Pfam" id="PF05345">
    <property type="entry name" value="He_PIG"/>
    <property type="match status" value="2"/>
</dbReference>
<evidence type="ECO:0000259" key="2">
    <source>
        <dbReference type="PROSITE" id="PS50853"/>
    </source>
</evidence>
<dbReference type="SMART" id="SM00869">
    <property type="entry name" value="Autotransporter"/>
    <property type="match status" value="1"/>
</dbReference>